<dbReference type="Proteomes" id="UP001652660">
    <property type="component" value="Chromosome 8c"/>
</dbReference>
<dbReference type="GO" id="GO:0008270">
    <property type="term" value="F:zinc ion binding"/>
    <property type="evidence" value="ECO:0007669"/>
    <property type="project" value="UniProtKB-KW"/>
</dbReference>
<dbReference type="GO" id="GO:0004843">
    <property type="term" value="F:cysteine-type deubiquitinase activity"/>
    <property type="evidence" value="ECO:0007669"/>
    <property type="project" value="InterPro"/>
</dbReference>
<evidence type="ECO:0000313" key="10">
    <source>
        <dbReference type="RefSeq" id="XP_027084858.1"/>
    </source>
</evidence>
<evidence type="ECO:0000256" key="2">
    <source>
        <dbReference type="ARBA" id="ARBA00022723"/>
    </source>
</evidence>
<dbReference type="Pfam" id="PF01753">
    <property type="entry name" value="zf-MYND"/>
    <property type="match status" value="1"/>
</dbReference>
<evidence type="ECO:0000256" key="3">
    <source>
        <dbReference type="ARBA" id="ARBA00022771"/>
    </source>
</evidence>
<dbReference type="PROSITE" id="PS50235">
    <property type="entry name" value="USP_3"/>
    <property type="match status" value="1"/>
</dbReference>
<evidence type="ECO:0000256" key="4">
    <source>
        <dbReference type="ARBA" id="ARBA00022833"/>
    </source>
</evidence>
<evidence type="ECO:0000256" key="6">
    <source>
        <dbReference type="SAM" id="Phobius"/>
    </source>
</evidence>
<keyword evidence="6" id="KW-1133">Transmembrane helix</keyword>
<keyword evidence="6" id="KW-0812">Transmembrane</keyword>
<comment type="similarity">
    <text evidence="1">Belongs to the peptidase C19 family.</text>
</comment>
<dbReference type="PANTHER" id="PTHR24006">
    <property type="entry name" value="UBIQUITIN CARBOXYL-TERMINAL HYDROLASE"/>
    <property type="match status" value="1"/>
</dbReference>
<dbReference type="InterPro" id="IPR028889">
    <property type="entry name" value="USP"/>
</dbReference>
<dbReference type="GO" id="GO:0005634">
    <property type="term" value="C:nucleus"/>
    <property type="evidence" value="ECO:0007669"/>
    <property type="project" value="TreeGrafter"/>
</dbReference>
<keyword evidence="4" id="KW-0862">Zinc</keyword>
<dbReference type="InterPro" id="IPR001394">
    <property type="entry name" value="Peptidase_C19_UCH"/>
</dbReference>
<reference evidence="9" key="1">
    <citation type="journal article" date="2025" name="Foods">
        <title>Unveiling the Microbial Signatures of Arabica Coffee Cherries: Insights into Ripeness Specific Diversity, Functional Traits, and Implications for Quality and Safety.</title>
        <authorList>
            <consortium name="RefSeq"/>
            <person name="Tenea G.N."/>
            <person name="Cifuentes V."/>
            <person name="Reyes P."/>
            <person name="Cevallos-Vallejos M."/>
        </authorList>
    </citation>
    <scope>NUCLEOTIDE SEQUENCE [LARGE SCALE GENOMIC DNA]</scope>
</reference>
<keyword evidence="10" id="KW-0378">Hydrolase</keyword>
<accession>A0A6P6U2N2</accession>
<dbReference type="SUPFAM" id="SSF144232">
    <property type="entry name" value="HIT/MYND zinc finger-like"/>
    <property type="match status" value="1"/>
</dbReference>
<protein>
    <submittedName>
        <fullName evidence="10">Ubiquitin carboxyl-terminal hydrolase 18 isoform X1</fullName>
    </submittedName>
</protein>
<evidence type="ECO:0000256" key="1">
    <source>
        <dbReference type="ARBA" id="ARBA00009085"/>
    </source>
</evidence>
<dbReference type="CDD" id="cd02661">
    <property type="entry name" value="Peptidase_C19E"/>
    <property type="match status" value="1"/>
</dbReference>
<dbReference type="PROSITE" id="PS50865">
    <property type="entry name" value="ZF_MYND_2"/>
    <property type="match status" value="1"/>
</dbReference>
<evidence type="ECO:0000259" key="8">
    <source>
        <dbReference type="PROSITE" id="PS50865"/>
    </source>
</evidence>
<dbReference type="FunFam" id="3.90.70.10:FF:000026">
    <property type="entry name" value="Ubiquitin carboxyl-terminal hydrolase 15"/>
    <property type="match status" value="1"/>
</dbReference>
<dbReference type="Pfam" id="PF00443">
    <property type="entry name" value="UCH"/>
    <property type="match status" value="1"/>
</dbReference>
<organism evidence="9 10">
    <name type="scientific">Coffea arabica</name>
    <name type="common">Arabian coffee</name>
    <dbReference type="NCBI Taxonomy" id="13443"/>
    <lineage>
        <taxon>Eukaryota</taxon>
        <taxon>Viridiplantae</taxon>
        <taxon>Streptophyta</taxon>
        <taxon>Embryophyta</taxon>
        <taxon>Tracheophyta</taxon>
        <taxon>Spermatophyta</taxon>
        <taxon>Magnoliopsida</taxon>
        <taxon>eudicotyledons</taxon>
        <taxon>Gunneridae</taxon>
        <taxon>Pentapetalae</taxon>
        <taxon>asterids</taxon>
        <taxon>lamiids</taxon>
        <taxon>Gentianales</taxon>
        <taxon>Rubiaceae</taxon>
        <taxon>Ixoroideae</taxon>
        <taxon>Gardenieae complex</taxon>
        <taxon>Bertiereae - Coffeeae clade</taxon>
        <taxon>Coffeeae</taxon>
        <taxon>Coffea</taxon>
    </lineage>
</organism>
<dbReference type="InterPro" id="IPR002893">
    <property type="entry name" value="Znf_MYND"/>
</dbReference>
<dbReference type="PROSITE" id="PS00972">
    <property type="entry name" value="USP_1"/>
    <property type="match status" value="1"/>
</dbReference>
<dbReference type="Gene3D" id="3.90.70.10">
    <property type="entry name" value="Cysteine proteinases"/>
    <property type="match status" value="1"/>
</dbReference>
<dbReference type="InterPro" id="IPR018200">
    <property type="entry name" value="USP_CS"/>
</dbReference>
<name>A0A6P6U2N2_COFAR</name>
<dbReference type="SUPFAM" id="SSF54001">
    <property type="entry name" value="Cysteine proteinases"/>
    <property type="match status" value="1"/>
</dbReference>
<dbReference type="GeneID" id="113706959"/>
<dbReference type="GO" id="GO:0005829">
    <property type="term" value="C:cytosol"/>
    <property type="evidence" value="ECO:0007669"/>
    <property type="project" value="TreeGrafter"/>
</dbReference>
<keyword evidence="3 5" id="KW-0863">Zinc-finger</keyword>
<keyword evidence="9" id="KW-1185">Reference proteome</keyword>
<dbReference type="RefSeq" id="XP_027084858.1">
    <property type="nucleotide sequence ID" value="XM_027229057.2"/>
</dbReference>
<evidence type="ECO:0000256" key="5">
    <source>
        <dbReference type="PROSITE-ProRule" id="PRU00134"/>
    </source>
</evidence>
<evidence type="ECO:0000259" key="7">
    <source>
        <dbReference type="PROSITE" id="PS50235"/>
    </source>
</evidence>
<feature type="transmembrane region" description="Helical" evidence="6">
    <location>
        <begin position="12"/>
        <end position="30"/>
    </location>
</feature>
<dbReference type="InterPro" id="IPR050164">
    <property type="entry name" value="Peptidase_C19"/>
</dbReference>
<feature type="domain" description="MYND-type" evidence="8">
    <location>
        <begin position="105"/>
        <end position="142"/>
    </location>
</feature>
<sequence length="861" mass="94935">MSLLAAVDLNWLLQFVVTVFIVAFGLLHLVKNTASKYFLAEDSDPDNDDVSEWSSAIASTAAEKNSRNCNNSSSNNHMMMMTTTSRATEEVTRGTAAPALEDDACAVCGNRTKKKCSGCKMVMYCSEVCQRSHWRSEHKLKCKDFQLSGRSLLGGRRASSTVSLVNPGGSSKVLHQTKKILFPYEEFVELFNWDKPGFPPCGLLNCGNSCFANVVLQCLAYTRPLVAFLLKKGHRRECRRNDSCFLCEFQTHVERASESLHPFSPINILSRLPNIGGNLGYGKQEDAHEFMRFAIDTMQSVCLDEFGGERAVHPTSQETTLIQHIFGGHLQSQVICTKCNNVSNQFENMLDLTVEIHGDSASLEECLDQFTAKEWLHGDNMYKCDGCNDYVMAWKRLTVRHAPNILTIALKRFQSGRFGKLNKRVAFPETLDLRPYMSETGGNNDIYKLYAVIVHVDMLNASFFGHYICYIKDFRGKWYRIDDCKVVRVDLDEVLSQGAYMLLYSRICARSSSLYPVEPLKEEKSKNAELDKVEPSAEHPVECLSRNGSTDKCVDSVVLPSEANTKSEIASLGEGVSSTSNSDVANEHLEMMVDLEGNSSVSVEGELCQISGSAAAGEEAAHLGHAHGIVSQNNASKIAYNSSADVSQMKPSSNLFNIKDESTCSGRTPEELFPGHSSQQDIVVATENHAYEREGMLPDVAAVKPSTSEVLETKIANPRHKAVKVVDGMLSSNGVKDAERKADGKRCRAKVKPLFPPGFLEKRSQNKFIKRGDKVSMEVDDHISSCNTTYQINGIAKPDLSCQTEDGTVNGDDAHSGCYSKVSACISVEKVGMPDEDTPMVISESAEASHMGDDNLEIPIS</sequence>
<dbReference type="Gene3D" id="6.10.140.2220">
    <property type="match status" value="1"/>
</dbReference>
<gene>
    <name evidence="10" type="primary">LOC113706959</name>
</gene>
<dbReference type="OrthoDB" id="420187at2759"/>
<keyword evidence="2" id="KW-0479">Metal-binding</keyword>
<keyword evidence="6" id="KW-0472">Membrane</keyword>
<dbReference type="PANTHER" id="PTHR24006:SF677">
    <property type="entry name" value="UBIQUITIN CARBOXYL-TERMINAL HYDROLASE 19"/>
    <property type="match status" value="1"/>
</dbReference>
<dbReference type="InterPro" id="IPR038765">
    <property type="entry name" value="Papain-like_cys_pep_sf"/>
</dbReference>
<dbReference type="PROSITE" id="PS01360">
    <property type="entry name" value="ZF_MYND_1"/>
    <property type="match status" value="1"/>
</dbReference>
<feature type="domain" description="USP" evidence="7">
    <location>
        <begin position="201"/>
        <end position="507"/>
    </location>
</feature>
<dbReference type="AlphaFoldDB" id="A0A6P6U2N2"/>
<proteinExistence type="inferred from homology"/>
<evidence type="ECO:0000313" key="9">
    <source>
        <dbReference type="Proteomes" id="UP001652660"/>
    </source>
</evidence>
<reference evidence="10" key="2">
    <citation type="submission" date="2025-08" db="UniProtKB">
        <authorList>
            <consortium name="RefSeq"/>
        </authorList>
    </citation>
    <scope>IDENTIFICATION</scope>
    <source>
        <tissue evidence="10">Leaves</tissue>
    </source>
</reference>
<dbReference type="GO" id="GO:0016579">
    <property type="term" value="P:protein deubiquitination"/>
    <property type="evidence" value="ECO:0007669"/>
    <property type="project" value="InterPro"/>
</dbReference>